<reference evidence="1" key="1">
    <citation type="submission" date="2022-10" db="EMBL/GenBank/DDBJ databases">
        <title>Tapping the CABI collections for fungal endophytes: first genome assemblies for Collariella, Neodidymelliopsis, Ascochyta clinopodiicola, Didymella pomorum, Didymosphaeria variabile, Neocosmospora piperis and Neocucurbitaria cava.</title>
        <authorList>
            <person name="Hill R."/>
        </authorList>
    </citation>
    <scope>NUCLEOTIDE SEQUENCE</scope>
    <source>
        <strain evidence="1">IMI 355091</strain>
    </source>
</reference>
<protein>
    <submittedName>
        <fullName evidence="1">Uncharacterized protein</fullName>
    </submittedName>
</protein>
<evidence type="ECO:0000313" key="1">
    <source>
        <dbReference type="EMBL" id="KAJ4400131.1"/>
    </source>
</evidence>
<gene>
    <name evidence="1" type="ORF">N0V91_008922</name>
</gene>
<accession>A0A9W8Z818</accession>
<dbReference type="AlphaFoldDB" id="A0A9W8Z818"/>
<evidence type="ECO:0000313" key="2">
    <source>
        <dbReference type="Proteomes" id="UP001140510"/>
    </source>
</evidence>
<dbReference type="EMBL" id="JAPEVA010000094">
    <property type="protein sequence ID" value="KAJ4400131.1"/>
    <property type="molecule type" value="Genomic_DNA"/>
</dbReference>
<name>A0A9W8Z818_9PLEO</name>
<proteinExistence type="predicted"/>
<comment type="caution">
    <text evidence="1">The sequence shown here is derived from an EMBL/GenBank/DDBJ whole genome shotgun (WGS) entry which is preliminary data.</text>
</comment>
<sequence>MDQHTAKRAIQLQLEDIADLLNSLYDEGEPEQGDERASLQTIQHDLQQQLTLVEGQVLVINILKDEYSERVALKKLLDDEKQSISNLQLAMRLAGMSILPSIEEAAPWKVRFQQRGGCATTLVGTVDRPEPIWIDQLDQKRVLDTLVASTGQWTGLRSKNSPSMTAETLKRLLKDFLVGPGMGLSTSHPGLNLDKLK</sequence>
<dbReference type="Proteomes" id="UP001140510">
    <property type="component" value="Unassembled WGS sequence"/>
</dbReference>
<keyword evidence="2" id="KW-1185">Reference proteome</keyword>
<organism evidence="1 2">
    <name type="scientific">Didymella pomorum</name>
    <dbReference type="NCBI Taxonomy" id="749634"/>
    <lineage>
        <taxon>Eukaryota</taxon>
        <taxon>Fungi</taxon>
        <taxon>Dikarya</taxon>
        <taxon>Ascomycota</taxon>
        <taxon>Pezizomycotina</taxon>
        <taxon>Dothideomycetes</taxon>
        <taxon>Pleosporomycetidae</taxon>
        <taxon>Pleosporales</taxon>
        <taxon>Pleosporineae</taxon>
        <taxon>Didymellaceae</taxon>
        <taxon>Didymella</taxon>
    </lineage>
</organism>
<dbReference type="OrthoDB" id="9977870at2759"/>